<dbReference type="EMBL" id="JAACXV010013641">
    <property type="protein sequence ID" value="KAF7272950.1"/>
    <property type="molecule type" value="Genomic_DNA"/>
</dbReference>
<dbReference type="OrthoDB" id="6743133at2759"/>
<reference evidence="1" key="1">
    <citation type="submission" date="2020-08" db="EMBL/GenBank/DDBJ databases">
        <title>Genome sequencing and assembly of the red palm weevil Rhynchophorus ferrugineus.</title>
        <authorList>
            <person name="Dias G.B."/>
            <person name="Bergman C.M."/>
            <person name="Manee M."/>
        </authorList>
    </citation>
    <scope>NUCLEOTIDE SEQUENCE</scope>
    <source>
        <strain evidence="1">AA-2017</strain>
        <tissue evidence="1">Whole larva</tissue>
    </source>
</reference>
<keyword evidence="2" id="KW-1185">Reference proteome</keyword>
<comment type="caution">
    <text evidence="1">The sequence shown here is derived from an EMBL/GenBank/DDBJ whole genome shotgun (WGS) entry which is preliminary data.</text>
</comment>
<protein>
    <submittedName>
        <fullName evidence="1">Uncharacterized protein</fullName>
    </submittedName>
</protein>
<proteinExistence type="predicted"/>
<name>A0A834I7M4_RHYFE</name>
<evidence type="ECO:0000313" key="1">
    <source>
        <dbReference type="EMBL" id="KAF7272950.1"/>
    </source>
</evidence>
<sequence>MEKDIWLVKKDIPSKTLWICGRKNSIRHTEEVIDKWWNREHVLDRRLEINSLVIEYDMMRVKTTKGRERFVCTNMIVIVQN</sequence>
<accession>A0A834I7M4</accession>
<evidence type="ECO:0000313" key="2">
    <source>
        <dbReference type="Proteomes" id="UP000625711"/>
    </source>
</evidence>
<dbReference type="Proteomes" id="UP000625711">
    <property type="component" value="Unassembled WGS sequence"/>
</dbReference>
<dbReference type="AlphaFoldDB" id="A0A834I7M4"/>
<gene>
    <name evidence="1" type="ORF">GWI33_014299</name>
</gene>
<organism evidence="1 2">
    <name type="scientific">Rhynchophorus ferrugineus</name>
    <name type="common">Red palm weevil</name>
    <name type="synonym">Curculio ferrugineus</name>
    <dbReference type="NCBI Taxonomy" id="354439"/>
    <lineage>
        <taxon>Eukaryota</taxon>
        <taxon>Metazoa</taxon>
        <taxon>Ecdysozoa</taxon>
        <taxon>Arthropoda</taxon>
        <taxon>Hexapoda</taxon>
        <taxon>Insecta</taxon>
        <taxon>Pterygota</taxon>
        <taxon>Neoptera</taxon>
        <taxon>Endopterygota</taxon>
        <taxon>Coleoptera</taxon>
        <taxon>Polyphaga</taxon>
        <taxon>Cucujiformia</taxon>
        <taxon>Curculionidae</taxon>
        <taxon>Dryophthorinae</taxon>
        <taxon>Rhynchophorus</taxon>
    </lineage>
</organism>